<protein>
    <submittedName>
        <fullName evidence="3">Uncharacterized protein</fullName>
    </submittedName>
</protein>
<gene>
    <name evidence="3" type="ORF">PV04_02735</name>
</gene>
<evidence type="ECO:0000313" key="4">
    <source>
        <dbReference type="Proteomes" id="UP000054266"/>
    </source>
</evidence>
<keyword evidence="2" id="KW-0812">Transmembrane</keyword>
<evidence type="ECO:0000256" key="1">
    <source>
        <dbReference type="SAM" id="MobiDB-lite"/>
    </source>
</evidence>
<keyword evidence="2" id="KW-0472">Membrane</keyword>
<dbReference type="AlphaFoldDB" id="A0A0D2E839"/>
<proteinExistence type="predicted"/>
<feature type="transmembrane region" description="Helical" evidence="2">
    <location>
        <begin position="177"/>
        <end position="206"/>
    </location>
</feature>
<accession>A0A0D2E839</accession>
<reference evidence="3 4" key="1">
    <citation type="submission" date="2015-01" db="EMBL/GenBank/DDBJ databases">
        <title>The Genome Sequence of Capronia semiimmersa CBS27337.</title>
        <authorList>
            <consortium name="The Broad Institute Genomics Platform"/>
            <person name="Cuomo C."/>
            <person name="de Hoog S."/>
            <person name="Gorbushina A."/>
            <person name="Stielow B."/>
            <person name="Teixiera M."/>
            <person name="Abouelleil A."/>
            <person name="Chapman S.B."/>
            <person name="Priest M."/>
            <person name="Young S.K."/>
            <person name="Wortman J."/>
            <person name="Nusbaum C."/>
            <person name="Birren B."/>
        </authorList>
    </citation>
    <scope>NUCLEOTIDE SEQUENCE [LARGE SCALE GENOMIC DNA]</scope>
    <source>
        <strain evidence="3 4">CBS 27337</strain>
    </source>
</reference>
<feature type="transmembrane region" description="Helical" evidence="2">
    <location>
        <begin position="131"/>
        <end position="157"/>
    </location>
</feature>
<sequence length="210" mass="22490">MATCESIAAPEPAVKASATPPAACYHDRESGKDDGSNSVLMSSAITHSADETDRQKTRTGLNSEQGHSLSYIRPLTQHPGSSVSAFFKGLFTTVIGISTLGTSVTFSYVLSDNTTRPRSANPVFDLEQTQLFLVISWLFFLLAPANASLCSTLLTFFKNHWIADWDGVNGKRSQFEVQIYAVSAGGLMGALIVGAFVLLSLVVVAYSAMI</sequence>
<dbReference type="EMBL" id="KN846957">
    <property type="protein sequence ID" value="KIW70467.1"/>
    <property type="molecule type" value="Genomic_DNA"/>
</dbReference>
<evidence type="ECO:0000313" key="3">
    <source>
        <dbReference type="EMBL" id="KIW70467.1"/>
    </source>
</evidence>
<feature type="region of interest" description="Disordered" evidence="1">
    <location>
        <begin position="46"/>
        <end position="65"/>
    </location>
</feature>
<name>A0A0D2E839_9EURO</name>
<evidence type="ECO:0000256" key="2">
    <source>
        <dbReference type="SAM" id="Phobius"/>
    </source>
</evidence>
<keyword evidence="4" id="KW-1185">Reference proteome</keyword>
<feature type="transmembrane region" description="Helical" evidence="2">
    <location>
        <begin position="85"/>
        <end position="110"/>
    </location>
</feature>
<organism evidence="3 4">
    <name type="scientific">Phialophora macrospora</name>
    <dbReference type="NCBI Taxonomy" id="1851006"/>
    <lineage>
        <taxon>Eukaryota</taxon>
        <taxon>Fungi</taxon>
        <taxon>Dikarya</taxon>
        <taxon>Ascomycota</taxon>
        <taxon>Pezizomycotina</taxon>
        <taxon>Eurotiomycetes</taxon>
        <taxon>Chaetothyriomycetidae</taxon>
        <taxon>Chaetothyriales</taxon>
        <taxon>Herpotrichiellaceae</taxon>
        <taxon>Phialophora</taxon>
    </lineage>
</organism>
<keyword evidence="2" id="KW-1133">Transmembrane helix</keyword>
<feature type="region of interest" description="Disordered" evidence="1">
    <location>
        <begin position="1"/>
        <end position="39"/>
    </location>
</feature>
<feature type="compositionally biased region" description="Basic and acidic residues" evidence="1">
    <location>
        <begin position="25"/>
        <end position="35"/>
    </location>
</feature>
<dbReference type="Proteomes" id="UP000054266">
    <property type="component" value="Unassembled WGS sequence"/>
</dbReference>
<dbReference type="HOGENOM" id="CLU_089699_0_0_1"/>